<accession>E2BZA6</accession>
<dbReference type="InParanoid" id="E2BZA6"/>
<evidence type="ECO:0000256" key="1">
    <source>
        <dbReference type="SAM" id="MobiDB-lite"/>
    </source>
</evidence>
<protein>
    <submittedName>
        <fullName evidence="2">Uncharacterized protein</fullName>
    </submittedName>
</protein>
<gene>
    <name evidence="2" type="ORF">EAI_12168</name>
</gene>
<dbReference type="Proteomes" id="UP000008237">
    <property type="component" value="Unassembled WGS sequence"/>
</dbReference>
<feature type="region of interest" description="Disordered" evidence="1">
    <location>
        <begin position="74"/>
        <end position="100"/>
    </location>
</feature>
<dbReference type="AlphaFoldDB" id="E2BZA6"/>
<sequence>MDSDQQQFCLKWNSFGTNLLTASLNLFKNESLTDVTLFCEAGINGLIGYISAFFLRLSRLGNSCVLPSHRALRDPVASQQTRQSRSVKPVSDYGLGLRLD</sequence>
<organism evidence="3">
    <name type="scientific">Harpegnathos saltator</name>
    <name type="common">Jerdon's jumping ant</name>
    <dbReference type="NCBI Taxonomy" id="610380"/>
    <lineage>
        <taxon>Eukaryota</taxon>
        <taxon>Metazoa</taxon>
        <taxon>Ecdysozoa</taxon>
        <taxon>Arthropoda</taxon>
        <taxon>Hexapoda</taxon>
        <taxon>Insecta</taxon>
        <taxon>Pterygota</taxon>
        <taxon>Neoptera</taxon>
        <taxon>Endopterygota</taxon>
        <taxon>Hymenoptera</taxon>
        <taxon>Apocrita</taxon>
        <taxon>Aculeata</taxon>
        <taxon>Formicoidea</taxon>
        <taxon>Formicidae</taxon>
        <taxon>Ponerinae</taxon>
        <taxon>Ponerini</taxon>
        <taxon>Harpegnathos</taxon>
    </lineage>
</organism>
<dbReference type="EMBL" id="GL451577">
    <property type="protein sequence ID" value="EFN79012.1"/>
    <property type="molecule type" value="Genomic_DNA"/>
</dbReference>
<dbReference type="OrthoDB" id="10261408at2759"/>
<reference evidence="2 3" key="1">
    <citation type="journal article" date="2010" name="Science">
        <title>Genomic comparison of the ants Camponotus floridanus and Harpegnathos saltator.</title>
        <authorList>
            <person name="Bonasio R."/>
            <person name="Zhang G."/>
            <person name="Ye C."/>
            <person name="Mutti N.S."/>
            <person name="Fang X."/>
            <person name="Qin N."/>
            <person name="Donahue G."/>
            <person name="Yang P."/>
            <person name="Li Q."/>
            <person name="Li C."/>
            <person name="Zhang P."/>
            <person name="Huang Z."/>
            <person name="Berger S.L."/>
            <person name="Reinberg D."/>
            <person name="Wang J."/>
            <person name="Liebig J."/>
        </authorList>
    </citation>
    <scope>NUCLEOTIDE SEQUENCE [LARGE SCALE GENOMIC DNA]</scope>
    <source>
        <strain evidence="2 3">R22 G/1</strain>
    </source>
</reference>
<proteinExistence type="predicted"/>
<keyword evidence="3" id="KW-1185">Reference proteome</keyword>
<evidence type="ECO:0000313" key="2">
    <source>
        <dbReference type="EMBL" id="EFN79012.1"/>
    </source>
</evidence>
<evidence type="ECO:0000313" key="3">
    <source>
        <dbReference type="Proteomes" id="UP000008237"/>
    </source>
</evidence>
<feature type="compositionally biased region" description="Polar residues" evidence="1">
    <location>
        <begin position="77"/>
        <end position="86"/>
    </location>
</feature>
<name>E2BZA6_HARSA</name>